<evidence type="ECO:0008006" key="3">
    <source>
        <dbReference type="Google" id="ProtNLM"/>
    </source>
</evidence>
<reference evidence="1 2" key="1">
    <citation type="journal article" date="2012" name="Nat. Biotechnol.">
        <title>Draft genome sequence of pigeonpea (Cajanus cajan), an orphan legume crop of resource-poor farmers.</title>
        <authorList>
            <person name="Varshney R.K."/>
            <person name="Chen W."/>
            <person name="Li Y."/>
            <person name="Bharti A.K."/>
            <person name="Saxena R.K."/>
            <person name="Schlueter J.A."/>
            <person name="Donoghue M.T."/>
            <person name="Azam S."/>
            <person name="Fan G."/>
            <person name="Whaley A.M."/>
            <person name="Farmer A.D."/>
            <person name="Sheridan J."/>
            <person name="Iwata A."/>
            <person name="Tuteja R."/>
            <person name="Penmetsa R.V."/>
            <person name="Wu W."/>
            <person name="Upadhyaya H.D."/>
            <person name="Yang S.P."/>
            <person name="Shah T."/>
            <person name="Saxena K.B."/>
            <person name="Michael T."/>
            <person name="McCombie W.R."/>
            <person name="Yang B."/>
            <person name="Zhang G."/>
            <person name="Yang H."/>
            <person name="Wang J."/>
            <person name="Spillane C."/>
            <person name="Cook D.R."/>
            <person name="May G.D."/>
            <person name="Xu X."/>
            <person name="Jackson S.A."/>
        </authorList>
    </citation>
    <scope>NUCLEOTIDE SEQUENCE [LARGE SCALE GENOMIC DNA]</scope>
    <source>
        <strain evidence="2">cv. Asha</strain>
    </source>
</reference>
<sequence>MLIACKYPTEINKVKAQLSGEFEMKDLGLTRRILDMEIIIDQKVGRLCLS</sequence>
<organism evidence="1 2">
    <name type="scientific">Cajanus cajan</name>
    <name type="common">Pigeon pea</name>
    <name type="synonym">Cajanus indicus</name>
    <dbReference type="NCBI Taxonomy" id="3821"/>
    <lineage>
        <taxon>Eukaryota</taxon>
        <taxon>Viridiplantae</taxon>
        <taxon>Streptophyta</taxon>
        <taxon>Embryophyta</taxon>
        <taxon>Tracheophyta</taxon>
        <taxon>Spermatophyta</taxon>
        <taxon>Magnoliopsida</taxon>
        <taxon>eudicotyledons</taxon>
        <taxon>Gunneridae</taxon>
        <taxon>Pentapetalae</taxon>
        <taxon>rosids</taxon>
        <taxon>fabids</taxon>
        <taxon>Fabales</taxon>
        <taxon>Fabaceae</taxon>
        <taxon>Papilionoideae</taxon>
        <taxon>50 kb inversion clade</taxon>
        <taxon>NPAAA clade</taxon>
        <taxon>indigoferoid/millettioid clade</taxon>
        <taxon>Phaseoleae</taxon>
        <taxon>Cajanus</taxon>
    </lineage>
</organism>
<evidence type="ECO:0000313" key="2">
    <source>
        <dbReference type="Proteomes" id="UP000075243"/>
    </source>
</evidence>
<dbReference type="AlphaFoldDB" id="A0A151TCI7"/>
<dbReference type="Gramene" id="C.cajan_18830.t">
    <property type="protein sequence ID" value="C.cajan_18830.t.cds1"/>
    <property type="gene ID" value="C.cajan_18830"/>
</dbReference>
<dbReference type="EMBL" id="CM003609">
    <property type="protein sequence ID" value="KYP64770.1"/>
    <property type="molecule type" value="Genomic_DNA"/>
</dbReference>
<evidence type="ECO:0000313" key="1">
    <source>
        <dbReference type="EMBL" id="KYP64770.1"/>
    </source>
</evidence>
<name>A0A151TCI7_CAJCA</name>
<protein>
    <recommendedName>
        <fullName evidence="3">Retrovirus-related Pol polyprotein from transposon TNT 1-94</fullName>
    </recommendedName>
</protein>
<dbReference type="Proteomes" id="UP000075243">
    <property type="component" value="Chromosome 7"/>
</dbReference>
<keyword evidence="2" id="KW-1185">Reference proteome</keyword>
<gene>
    <name evidence="1" type="ORF">KK1_019376</name>
</gene>
<accession>A0A151TCI7</accession>
<proteinExistence type="predicted"/>